<reference evidence="2 3" key="1">
    <citation type="submission" date="2022-06" db="EMBL/GenBank/DDBJ databases">
        <authorList>
            <person name="Liu G."/>
        </authorList>
    </citation>
    <scope>NUCLEOTIDE SEQUENCE [LARGE SCALE GENOMIC DNA]</scope>
    <source>
        <strain evidence="2 3">E4</strain>
        <plasmid evidence="2 3">plas1</plasmid>
    </source>
</reference>
<dbReference type="RefSeq" id="WP_301643200.1">
    <property type="nucleotide sequence ID" value="NZ_CP098495.1"/>
</dbReference>
<evidence type="ECO:0000313" key="2">
    <source>
        <dbReference type="EMBL" id="USA63058.1"/>
    </source>
</evidence>
<keyword evidence="1" id="KW-0472">Membrane</keyword>
<dbReference type="EMBL" id="CP098495">
    <property type="protein sequence ID" value="USA63058.1"/>
    <property type="molecule type" value="Genomic_DNA"/>
</dbReference>
<name>A0ABY4UDY5_9SPHN</name>
<evidence type="ECO:0000256" key="1">
    <source>
        <dbReference type="SAM" id="Phobius"/>
    </source>
</evidence>
<organism evidence="2 3">
    <name type="scientific">Qipengyuania citrea</name>
    <dbReference type="NCBI Taxonomy" id="225971"/>
    <lineage>
        <taxon>Bacteria</taxon>
        <taxon>Pseudomonadati</taxon>
        <taxon>Pseudomonadota</taxon>
        <taxon>Alphaproteobacteria</taxon>
        <taxon>Sphingomonadales</taxon>
        <taxon>Erythrobacteraceae</taxon>
        <taxon>Qipengyuania</taxon>
    </lineage>
</organism>
<accession>A0ABY4UDY5</accession>
<evidence type="ECO:0000313" key="3">
    <source>
        <dbReference type="Proteomes" id="UP001056619"/>
    </source>
</evidence>
<sequence length="60" mass="6640">MNPRVRNLLWAAAVLCVALLNIFDILPNWSTFLAIFTLPLLAILSRRKGNADCGVCALKQ</sequence>
<keyword evidence="3" id="KW-1185">Reference proteome</keyword>
<protein>
    <submittedName>
        <fullName evidence="2">Uncharacterized protein</fullName>
    </submittedName>
</protein>
<feature type="transmembrane region" description="Helical" evidence="1">
    <location>
        <begin position="7"/>
        <end position="23"/>
    </location>
</feature>
<proteinExistence type="predicted"/>
<geneLocation type="plasmid" evidence="2 3">
    <name>plas1</name>
</geneLocation>
<keyword evidence="1" id="KW-1133">Transmembrane helix</keyword>
<dbReference type="Proteomes" id="UP001056619">
    <property type="component" value="Plasmid plas1"/>
</dbReference>
<keyword evidence="1" id="KW-0812">Transmembrane</keyword>
<keyword evidence="2" id="KW-0614">Plasmid</keyword>
<gene>
    <name evidence="2" type="ORF">NCF85_16380</name>
</gene>